<evidence type="ECO:0000313" key="1">
    <source>
        <dbReference type="EMBL" id="VVD01495.1"/>
    </source>
</evidence>
<protein>
    <submittedName>
        <fullName evidence="1">Uncharacterized protein</fullName>
    </submittedName>
</protein>
<dbReference type="Proteomes" id="UP000324832">
    <property type="component" value="Unassembled WGS sequence"/>
</dbReference>
<dbReference type="AlphaFoldDB" id="A0A5E4QU39"/>
<sequence length="74" mass="8661">MDSKQFIKQELKEEIEDTEQGILEHSSGYIKTNKVAVNDGLFIKQELKEEIESIEIEVLLKTASWLRHLNSQRM</sequence>
<accession>A0A5E4QU39</accession>
<keyword evidence="2" id="KW-1185">Reference proteome</keyword>
<dbReference type="EMBL" id="FZQP02005388">
    <property type="protein sequence ID" value="VVD01495.1"/>
    <property type="molecule type" value="Genomic_DNA"/>
</dbReference>
<name>A0A5E4QU39_9NEOP</name>
<organism evidence="1 2">
    <name type="scientific">Leptidea sinapis</name>
    <dbReference type="NCBI Taxonomy" id="189913"/>
    <lineage>
        <taxon>Eukaryota</taxon>
        <taxon>Metazoa</taxon>
        <taxon>Ecdysozoa</taxon>
        <taxon>Arthropoda</taxon>
        <taxon>Hexapoda</taxon>
        <taxon>Insecta</taxon>
        <taxon>Pterygota</taxon>
        <taxon>Neoptera</taxon>
        <taxon>Endopterygota</taxon>
        <taxon>Lepidoptera</taxon>
        <taxon>Glossata</taxon>
        <taxon>Ditrysia</taxon>
        <taxon>Papilionoidea</taxon>
        <taxon>Pieridae</taxon>
        <taxon>Dismorphiinae</taxon>
        <taxon>Leptidea</taxon>
    </lineage>
</organism>
<evidence type="ECO:0000313" key="2">
    <source>
        <dbReference type="Proteomes" id="UP000324832"/>
    </source>
</evidence>
<reference evidence="1 2" key="1">
    <citation type="submission" date="2017-07" db="EMBL/GenBank/DDBJ databases">
        <authorList>
            <person name="Talla V."/>
            <person name="Backstrom N."/>
        </authorList>
    </citation>
    <scope>NUCLEOTIDE SEQUENCE [LARGE SCALE GENOMIC DNA]</scope>
</reference>
<proteinExistence type="predicted"/>
<gene>
    <name evidence="1" type="ORF">LSINAPIS_LOCUS11903</name>
</gene>